<dbReference type="EMBL" id="CAJPDR010000623">
    <property type="protein sequence ID" value="CAF9940815.1"/>
    <property type="molecule type" value="Genomic_DNA"/>
</dbReference>
<dbReference type="GO" id="GO:0016765">
    <property type="term" value="F:transferase activity, transferring alkyl or aryl (other than methyl) groups"/>
    <property type="evidence" value="ECO:0007669"/>
    <property type="project" value="InterPro"/>
</dbReference>
<keyword evidence="2" id="KW-0808">Transferase</keyword>
<sequence>MADDALGSQTEVEMVAVDCVTPSMARVKIYLRSQETSWECLCRIDHDGQIKVSQRASENMRLLWQLVLSLEHDFSTAQQLPTSHRSEAGTFYCFYARPGDAVLRCKLYIPAKYYGLNDEAIGQGLEQYFQKRGQDQFVDRYWNVLEGMGSYRPLNNGCGIHTYISCEPKGDDISVTSYFSPEIYYPTRKEG</sequence>
<comment type="similarity">
    <text evidence="1">Belongs to the tryptophan dimethylallyltransferase family.</text>
</comment>
<dbReference type="InterPro" id="IPR017795">
    <property type="entry name" value="ABBA_NscD-like"/>
</dbReference>
<keyword evidence="4" id="KW-1185">Reference proteome</keyword>
<evidence type="ECO:0000256" key="1">
    <source>
        <dbReference type="ARBA" id="ARBA00010209"/>
    </source>
</evidence>
<proteinExistence type="inferred from homology"/>
<comment type="caution">
    <text evidence="3">The sequence shown here is derived from an EMBL/GenBank/DDBJ whole genome shotgun (WGS) entry which is preliminary data.</text>
</comment>
<accession>A0A8H3J534</accession>
<evidence type="ECO:0000256" key="2">
    <source>
        <dbReference type="ARBA" id="ARBA00022679"/>
    </source>
</evidence>
<evidence type="ECO:0000313" key="3">
    <source>
        <dbReference type="EMBL" id="CAF9940815.1"/>
    </source>
</evidence>
<protein>
    <submittedName>
        <fullName evidence="3">Uncharacterized protein</fullName>
    </submittedName>
</protein>
<organism evidence="3 4">
    <name type="scientific">Alectoria fallacina</name>
    <dbReference type="NCBI Taxonomy" id="1903189"/>
    <lineage>
        <taxon>Eukaryota</taxon>
        <taxon>Fungi</taxon>
        <taxon>Dikarya</taxon>
        <taxon>Ascomycota</taxon>
        <taxon>Pezizomycotina</taxon>
        <taxon>Lecanoromycetes</taxon>
        <taxon>OSLEUM clade</taxon>
        <taxon>Lecanoromycetidae</taxon>
        <taxon>Lecanorales</taxon>
        <taxon>Lecanorineae</taxon>
        <taxon>Parmeliaceae</taxon>
        <taxon>Alectoria</taxon>
    </lineage>
</organism>
<dbReference type="PANTHER" id="PTHR40627">
    <property type="entry name" value="INDOLE PRENYLTRANSFERASE TDIB-RELATED"/>
    <property type="match status" value="1"/>
</dbReference>
<dbReference type="PANTHER" id="PTHR40627:SF4">
    <property type="entry name" value="PRENYLTRANSFERASE ASQH1-RELATED"/>
    <property type="match status" value="1"/>
</dbReference>
<dbReference type="OrthoDB" id="3354387at2759"/>
<dbReference type="GO" id="GO:0009820">
    <property type="term" value="P:alkaloid metabolic process"/>
    <property type="evidence" value="ECO:0007669"/>
    <property type="project" value="InterPro"/>
</dbReference>
<dbReference type="Pfam" id="PF11991">
    <property type="entry name" value="Trp_DMAT"/>
    <property type="match status" value="1"/>
</dbReference>
<reference evidence="3" key="1">
    <citation type="submission" date="2021-03" db="EMBL/GenBank/DDBJ databases">
        <authorList>
            <person name="Tagirdzhanova G."/>
        </authorList>
    </citation>
    <scope>NUCLEOTIDE SEQUENCE</scope>
</reference>
<evidence type="ECO:0000313" key="4">
    <source>
        <dbReference type="Proteomes" id="UP000664203"/>
    </source>
</evidence>
<dbReference type="Proteomes" id="UP000664203">
    <property type="component" value="Unassembled WGS sequence"/>
</dbReference>
<gene>
    <name evidence="3" type="ORF">ALECFALPRED_008875</name>
</gene>
<dbReference type="AlphaFoldDB" id="A0A8H3J534"/>
<name>A0A8H3J534_9LECA</name>